<organism evidence="4 5">
    <name type="scientific">Scandinavium hiltneri</name>
    <dbReference type="NCBI Taxonomy" id="2926519"/>
    <lineage>
        <taxon>Bacteria</taxon>
        <taxon>Pseudomonadati</taxon>
        <taxon>Pseudomonadota</taxon>
        <taxon>Gammaproteobacteria</taxon>
        <taxon>Enterobacterales</taxon>
        <taxon>Enterobacteriaceae</taxon>
        <taxon>Scandinavium</taxon>
    </lineage>
</organism>
<dbReference type="Proteomes" id="UP001205357">
    <property type="component" value="Unassembled WGS sequence"/>
</dbReference>
<feature type="domain" description="Tyr recombinase" evidence="3">
    <location>
        <begin position="8"/>
        <end position="196"/>
    </location>
</feature>
<reference evidence="4 5" key="1">
    <citation type="submission" date="2022-04" db="EMBL/GenBank/DDBJ databases">
        <title>Proposal of a three novel species of Scandinavium, Scandinavium hiltneri, Scandinavium manionii, Scandinavium tedordense.</title>
        <authorList>
            <person name="Maddock D.W."/>
            <person name="Brady C.L."/>
            <person name="Denman S."/>
            <person name="Arnold D."/>
        </authorList>
    </citation>
    <scope>NUCLEOTIDE SEQUENCE [LARGE SCALE GENOMIC DNA]</scope>
    <source>
        <strain evidence="4 5">H11S7</strain>
    </source>
</reference>
<evidence type="ECO:0000313" key="4">
    <source>
        <dbReference type="EMBL" id="MCS2159607.1"/>
    </source>
</evidence>
<keyword evidence="2" id="KW-0233">DNA recombination</keyword>
<accession>A0ABT2DVE9</accession>
<dbReference type="Pfam" id="PF00589">
    <property type="entry name" value="Phage_integrase"/>
    <property type="match status" value="1"/>
</dbReference>
<dbReference type="SUPFAM" id="SSF56349">
    <property type="entry name" value="DNA breaking-rejoining enzymes"/>
    <property type="match status" value="1"/>
</dbReference>
<evidence type="ECO:0000313" key="5">
    <source>
        <dbReference type="Proteomes" id="UP001205357"/>
    </source>
</evidence>
<dbReference type="PANTHER" id="PTHR30349:SF82">
    <property type="entry name" value="INTEGRASE_RECOMBINASE YOEC-RELATED"/>
    <property type="match status" value="1"/>
</dbReference>
<protein>
    <submittedName>
        <fullName evidence="4">Tyrosine-type recombinase/integrase</fullName>
    </submittedName>
</protein>
<dbReference type="EMBL" id="JALIGE010000059">
    <property type="protein sequence ID" value="MCS2159607.1"/>
    <property type="molecule type" value="Genomic_DNA"/>
</dbReference>
<dbReference type="RefSeq" id="WP_258986131.1">
    <property type="nucleotide sequence ID" value="NZ_JALIGE010000059.1"/>
</dbReference>
<name>A0ABT2DVE9_9ENTR</name>
<dbReference type="PANTHER" id="PTHR30349">
    <property type="entry name" value="PHAGE INTEGRASE-RELATED"/>
    <property type="match status" value="1"/>
</dbReference>
<dbReference type="Gene3D" id="1.10.443.10">
    <property type="entry name" value="Intergrase catalytic core"/>
    <property type="match status" value="1"/>
</dbReference>
<dbReference type="InterPro" id="IPR011010">
    <property type="entry name" value="DNA_brk_join_enz"/>
</dbReference>
<proteinExistence type="predicted"/>
<dbReference type="InterPro" id="IPR050090">
    <property type="entry name" value="Tyrosine_recombinase_XerCD"/>
</dbReference>
<gene>
    <name evidence="4" type="ORF">MUU47_00305</name>
</gene>
<dbReference type="InterPro" id="IPR002104">
    <property type="entry name" value="Integrase_catalytic"/>
</dbReference>
<keyword evidence="5" id="KW-1185">Reference proteome</keyword>
<dbReference type="PROSITE" id="PS51898">
    <property type="entry name" value="TYR_RECOMBINASE"/>
    <property type="match status" value="1"/>
</dbReference>
<keyword evidence="1" id="KW-0229">DNA integration</keyword>
<comment type="caution">
    <text evidence="4">The sequence shown here is derived from an EMBL/GenBank/DDBJ whole genome shotgun (WGS) entry which is preliminary data.</text>
</comment>
<sequence>MAISKGAKRTDGLESADQVKMVVEEIAKKSQTVADLFLIGVETQLRGVDLRSWRWDELDIGSKVLRITQDKTKEAVEVELTETAREVLKARYNERGDNVHVFQNDSNRSRGKPISRSKIHVEIQYAVDKLKMQKLLPQDAVISMHSARKTVATIAHNNNEDLEVISKMLGHRSTEHTRAYLGITQAKVDALRTKYSTGIKRGTRVIPPFLTEVINRIRSCVEYAASA</sequence>
<evidence type="ECO:0000256" key="2">
    <source>
        <dbReference type="ARBA" id="ARBA00023172"/>
    </source>
</evidence>
<evidence type="ECO:0000256" key="1">
    <source>
        <dbReference type="ARBA" id="ARBA00022908"/>
    </source>
</evidence>
<evidence type="ECO:0000259" key="3">
    <source>
        <dbReference type="PROSITE" id="PS51898"/>
    </source>
</evidence>
<dbReference type="InterPro" id="IPR013762">
    <property type="entry name" value="Integrase-like_cat_sf"/>
</dbReference>